<sequence length="809" mass="89110">MVVSEADVDTFLAFIGDGVSREVAATVLRQQGSVEAAVNKFYDNLDNPAGLIQPENNNYDPNAFSADRYGETEPGGLPSFRIDYPPGTDNFNGSHSVAPSRPPSRTSQHAATPGTGDVPIQSIENGQELGVINNANYSKPMFGPANKDQVYDSNSWAMVPVSKSTEYIPDAVPVQRKREEEGPAIIKPTPNWDYLPSLISIIHTIPLFRNALLAPEISLRSYHAGEDWWKGSSTASKATVVFDSEDESPHDLDLIHEMQRLMAFLDRTDRAYGSIGALQQLDAWKKARDDMTERPNDELLTFLLKWGDAYHNLTSKPLDGVFRSVISAEGQEQSSALLDANIIHHEPGTKMSLYDVLDENLFESVAGAGTAFIKSASDVLVFRLESSDAKGKLDCKIPATLYADRYLEENKEAIAAMVHERKQCDARIKEIDEEAAKIKYHTTKKIRPGEKMETLKLLKSSMAAFQQKSDDLIHDPKNATILTQLQSLYDSIERKLNALEEQKKQARKSLDDMSSRFRAPFVDGDEESPAKTDGDGTEQDTEMSMKHPYKLCGVSTHSNVVYLLHPNAKTNDRDTEWWRVEYSTPGSDLAYVLRERLSLSSVLEKASEENRSALLVYASEAALSPDPIPLSDALDRFVKADNLSFQEELQTDLEFEPWDPTSSWAEEPDAKPYQDHNSDPDAFENISAERFYQQQSRAQSAGPSISANEKPTSGIEEMCEVNGGFSAWAGASNASSETIAGDSMDLVESQGQAPAVQGATEHGPVEVRDVEMGDAEDSAKRAEARPEAKVQHIEFAGGAEGVAGERKGG</sequence>
<evidence type="ECO:0000313" key="3">
    <source>
        <dbReference type="Proteomes" id="UP000799778"/>
    </source>
</evidence>
<feature type="compositionally biased region" description="Basic and acidic residues" evidence="1">
    <location>
        <begin position="763"/>
        <end position="788"/>
    </location>
</feature>
<proteinExistence type="predicted"/>
<organism evidence="2 3">
    <name type="scientific">Aaosphaeria arxii CBS 175.79</name>
    <dbReference type="NCBI Taxonomy" id="1450172"/>
    <lineage>
        <taxon>Eukaryota</taxon>
        <taxon>Fungi</taxon>
        <taxon>Dikarya</taxon>
        <taxon>Ascomycota</taxon>
        <taxon>Pezizomycotina</taxon>
        <taxon>Dothideomycetes</taxon>
        <taxon>Pleosporomycetidae</taxon>
        <taxon>Pleosporales</taxon>
        <taxon>Pleosporales incertae sedis</taxon>
        <taxon>Aaosphaeria</taxon>
    </lineage>
</organism>
<dbReference type="RefSeq" id="XP_033380796.1">
    <property type="nucleotide sequence ID" value="XM_033525252.1"/>
</dbReference>
<dbReference type="InterPro" id="IPR055335">
    <property type="entry name" value="Ucp6/RUP1"/>
</dbReference>
<dbReference type="GO" id="GO:0016579">
    <property type="term" value="P:protein deubiquitination"/>
    <property type="evidence" value="ECO:0007669"/>
    <property type="project" value="TreeGrafter"/>
</dbReference>
<dbReference type="PANTHER" id="PTHR39597:SF1">
    <property type="entry name" value="UBA DOMAIN-CONTAINING PROTEIN RUP1"/>
    <property type="match status" value="1"/>
</dbReference>
<dbReference type="GeneID" id="54282649"/>
<feature type="compositionally biased region" description="Polar residues" evidence="1">
    <location>
        <begin position="89"/>
        <end position="110"/>
    </location>
</feature>
<evidence type="ECO:0000313" key="2">
    <source>
        <dbReference type="EMBL" id="KAF2012457.1"/>
    </source>
</evidence>
<reference evidence="2" key="1">
    <citation type="journal article" date="2020" name="Stud. Mycol.">
        <title>101 Dothideomycetes genomes: a test case for predicting lifestyles and emergence of pathogens.</title>
        <authorList>
            <person name="Haridas S."/>
            <person name="Albert R."/>
            <person name="Binder M."/>
            <person name="Bloem J."/>
            <person name="Labutti K."/>
            <person name="Salamov A."/>
            <person name="Andreopoulos B."/>
            <person name="Baker S."/>
            <person name="Barry K."/>
            <person name="Bills G."/>
            <person name="Bluhm B."/>
            <person name="Cannon C."/>
            <person name="Castanera R."/>
            <person name="Culley D."/>
            <person name="Daum C."/>
            <person name="Ezra D."/>
            <person name="Gonzalez J."/>
            <person name="Henrissat B."/>
            <person name="Kuo A."/>
            <person name="Liang C."/>
            <person name="Lipzen A."/>
            <person name="Lutzoni F."/>
            <person name="Magnuson J."/>
            <person name="Mondo S."/>
            <person name="Nolan M."/>
            <person name="Ohm R."/>
            <person name="Pangilinan J."/>
            <person name="Park H.-J."/>
            <person name="Ramirez L."/>
            <person name="Alfaro M."/>
            <person name="Sun H."/>
            <person name="Tritt A."/>
            <person name="Yoshinaga Y."/>
            <person name="Zwiers L.-H."/>
            <person name="Turgeon B."/>
            <person name="Goodwin S."/>
            <person name="Spatafora J."/>
            <person name="Crous P."/>
            <person name="Grigoriev I."/>
        </authorList>
    </citation>
    <scope>NUCLEOTIDE SEQUENCE</scope>
    <source>
        <strain evidence="2">CBS 175.79</strain>
    </source>
</reference>
<dbReference type="AlphaFoldDB" id="A0A6A5XHX9"/>
<accession>A0A6A5XHX9</accession>
<dbReference type="GO" id="GO:0005829">
    <property type="term" value="C:cytosol"/>
    <property type="evidence" value="ECO:0007669"/>
    <property type="project" value="TreeGrafter"/>
</dbReference>
<dbReference type="EMBL" id="ML978072">
    <property type="protein sequence ID" value="KAF2012457.1"/>
    <property type="molecule type" value="Genomic_DNA"/>
</dbReference>
<name>A0A6A5XHX9_9PLEO</name>
<dbReference type="GO" id="GO:0005634">
    <property type="term" value="C:nucleus"/>
    <property type="evidence" value="ECO:0007669"/>
    <property type="project" value="TreeGrafter"/>
</dbReference>
<feature type="region of interest" description="Disordered" evidence="1">
    <location>
        <begin position="506"/>
        <end position="542"/>
    </location>
</feature>
<evidence type="ECO:0000256" key="1">
    <source>
        <dbReference type="SAM" id="MobiDB-lite"/>
    </source>
</evidence>
<feature type="region of interest" description="Disordered" evidence="1">
    <location>
        <begin position="52"/>
        <end position="121"/>
    </location>
</feature>
<gene>
    <name evidence="2" type="ORF">BU24DRAFT_395363</name>
</gene>
<protein>
    <recommendedName>
        <fullName evidence="4">Ubiquitin interaction motif protein</fullName>
    </recommendedName>
</protein>
<dbReference type="SUPFAM" id="SSF54001">
    <property type="entry name" value="Cysteine proteinases"/>
    <property type="match status" value="1"/>
</dbReference>
<keyword evidence="3" id="KW-1185">Reference proteome</keyword>
<evidence type="ECO:0008006" key="4">
    <source>
        <dbReference type="Google" id="ProtNLM"/>
    </source>
</evidence>
<dbReference type="InterPro" id="IPR038765">
    <property type="entry name" value="Papain-like_cys_pep_sf"/>
</dbReference>
<dbReference type="Proteomes" id="UP000799778">
    <property type="component" value="Unassembled WGS sequence"/>
</dbReference>
<feature type="region of interest" description="Disordered" evidence="1">
    <location>
        <begin position="750"/>
        <end position="788"/>
    </location>
</feature>
<feature type="compositionally biased region" description="Basic and acidic residues" evidence="1">
    <location>
        <begin position="506"/>
        <end position="515"/>
    </location>
</feature>
<dbReference type="OrthoDB" id="4489171at2759"/>
<dbReference type="PANTHER" id="PTHR39597">
    <property type="entry name" value="UBA DOMAIN-CONTAINING PROTEIN RUP1"/>
    <property type="match status" value="1"/>
</dbReference>